<keyword evidence="1" id="KW-0812">Transmembrane</keyword>
<keyword evidence="1" id="KW-0472">Membrane</keyword>
<evidence type="ECO:0000313" key="3">
    <source>
        <dbReference type="Proteomes" id="UP000094622"/>
    </source>
</evidence>
<dbReference type="EMBL" id="MCRJ01000274">
    <property type="protein sequence ID" value="ODN65522.1"/>
    <property type="molecule type" value="Genomic_DNA"/>
</dbReference>
<dbReference type="Proteomes" id="UP000094622">
    <property type="component" value="Unassembled WGS sequence"/>
</dbReference>
<reference evidence="2 3" key="1">
    <citation type="submission" date="2016-07" db="EMBL/GenBank/DDBJ databases">
        <title>Draft Genome Sequence of Methylobrevis pamukkalensis PK2.</title>
        <authorList>
            <person name="Vasilenko O.V."/>
            <person name="Doronina N.V."/>
            <person name="Shmareva M.N."/>
            <person name="Tarlachkov S.V."/>
            <person name="Mustakhimov I."/>
            <person name="Trotsenko Y.A."/>
        </authorList>
    </citation>
    <scope>NUCLEOTIDE SEQUENCE [LARGE SCALE GENOMIC DNA]</scope>
    <source>
        <strain evidence="2 3">PK2</strain>
    </source>
</reference>
<comment type="caution">
    <text evidence="2">The sequence shown here is derived from an EMBL/GenBank/DDBJ whole genome shotgun (WGS) entry which is preliminary data.</text>
</comment>
<keyword evidence="1" id="KW-1133">Transmembrane helix</keyword>
<organism evidence="2 3">
    <name type="scientific">Methylobrevis pamukkalensis</name>
    <dbReference type="NCBI Taxonomy" id="1439726"/>
    <lineage>
        <taxon>Bacteria</taxon>
        <taxon>Pseudomonadati</taxon>
        <taxon>Pseudomonadota</taxon>
        <taxon>Alphaproteobacteria</taxon>
        <taxon>Hyphomicrobiales</taxon>
        <taxon>Pleomorphomonadaceae</taxon>
        <taxon>Methylobrevis</taxon>
    </lineage>
</organism>
<name>A0A1E3GN90_9HYPH</name>
<dbReference type="AlphaFoldDB" id="A0A1E3GN90"/>
<feature type="transmembrane region" description="Helical" evidence="1">
    <location>
        <begin position="26"/>
        <end position="48"/>
    </location>
</feature>
<proteinExistence type="predicted"/>
<keyword evidence="3" id="KW-1185">Reference proteome</keyword>
<accession>A0A1E3GN90</accession>
<protein>
    <submittedName>
        <fullName evidence="2">Uncharacterized protein</fullName>
    </submittedName>
</protein>
<gene>
    <name evidence="2" type="ORF">A6302_04523</name>
</gene>
<evidence type="ECO:0000313" key="2">
    <source>
        <dbReference type="EMBL" id="ODN65522.1"/>
    </source>
</evidence>
<evidence type="ECO:0000256" key="1">
    <source>
        <dbReference type="SAM" id="Phobius"/>
    </source>
</evidence>
<sequence>MVPTLTLTPKGMTATLVRPAVPAGEAARLVSIVVAAVFSSLSLLLLFIEPVLSSTMAIST</sequence>